<dbReference type="AlphaFoldDB" id="A0A3S4RC29"/>
<dbReference type="PANTHER" id="PTHR13250:SF1">
    <property type="entry name" value="PROGRAMMED CELL DEATH PROTEIN 10"/>
    <property type="match status" value="1"/>
</dbReference>
<dbReference type="GO" id="GO:1903358">
    <property type="term" value="P:regulation of Golgi organization"/>
    <property type="evidence" value="ECO:0007669"/>
    <property type="project" value="TreeGrafter"/>
</dbReference>
<evidence type="ECO:0000313" key="10">
    <source>
        <dbReference type="Proteomes" id="UP000285301"/>
    </source>
</evidence>
<sequence length="129" mass="14882">MSEERPPITANLILPILIKPILQKLERHNSQSAHTLRTAIAKAESTSPGLMFELVLSILKRADLTVNMTESLLRLQGNTPEFEEYRIRRTEEPFQDLNKKSVALRKILARIPDEINDRKTFLETIKYLT</sequence>
<dbReference type="EMBL" id="NCKU01000759">
    <property type="protein sequence ID" value="RWS14296.1"/>
    <property type="molecule type" value="Genomic_DNA"/>
</dbReference>
<dbReference type="GO" id="GO:0005737">
    <property type="term" value="C:cytoplasm"/>
    <property type="evidence" value="ECO:0007669"/>
    <property type="project" value="UniProtKB-SubCell"/>
</dbReference>
<evidence type="ECO:0000259" key="7">
    <source>
        <dbReference type="Pfam" id="PF20929"/>
    </source>
</evidence>
<keyword evidence="6" id="KW-0472">Membrane</keyword>
<dbReference type="Pfam" id="PF20929">
    <property type="entry name" value="PDCD10_N"/>
    <property type="match status" value="1"/>
</dbReference>
<comment type="similarity">
    <text evidence="3">Belongs to the PDCD10 family.</text>
</comment>
<dbReference type="OrthoDB" id="6017654at2759"/>
<keyword evidence="5" id="KW-0963">Cytoplasm</keyword>
<evidence type="ECO:0000256" key="6">
    <source>
        <dbReference type="ARBA" id="ARBA00023136"/>
    </source>
</evidence>
<evidence type="ECO:0000256" key="2">
    <source>
        <dbReference type="ARBA" id="ARBA00004496"/>
    </source>
</evidence>
<evidence type="ECO:0000256" key="1">
    <source>
        <dbReference type="ARBA" id="ARBA00004202"/>
    </source>
</evidence>
<dbReference type="InterPro" id="IPR048288">
    <property type="entry name" value="PDCD10_N"/>
</dbReference>
<dbReference type="Proteomes" id="UP000285301">
    <property type="component" value="Unassembled WGS sequence"/>
</dbReference>
<gene>
    <name evidence="9" type="ORF">B4U79_00536</name>
    <name evidence="8" type="ORF">B4U79_06130</name>
</gene>
<accession>A0A3S4RC29</accession>
<dbReference type="STRING" id="1965070.A0A3S4RC29"/>
<comment type="subcellular location">
    <subcellularLocation>
        <location evidence="1">Cell membrane</location>
        <topology evidence="1">Peripheral membrane protein</topology>
    </subcellularLocation>
    <subcellularLocation>
        <location evidence="2">Cytoplasm</location>
    </subcellularLocation>
</comment>
<keyword evidence="4" id="KW-1003">Cell membrane</keyword>
<dbReference type="InterPro" id="IPR009652">
    <property type="entry name" value="PDCD10"/>
</dbReference>
<protein>
    <submittedName>
        <fullName evidence="8">Programmed cell death protein 10-like protein</fullName>
    </submittedName>
</protein>
<dbReference type="Gene3D" id="1.20.120.1950">
    <property type="match status" value="1"/>
</dbReference>
<evidence type="ECO:0000256" key="5">
    <source>
        <dbReference type="ARBA" id="ARBA00022490"/>
    </source>
</evidence>
<reference evidence="8" key="2">
    <citation type="submission" date="2018-11" db="EMBL/GenBank/DDBJ databases">
        <title>Trombidioid mite genomics.</title>
        <authorList>
            <person name="Dong X."/>
        </authorList>
    </citation>
    <scope>NUCLEOTIDE SEQUENCE</scope>
    <source>
        <strain evidence="8">UoL-WK</strain>
    </source>
</reference>
<proteinExistence type="inferred from homology"/>
<evidence type="ECO:0000313" key="9">
    <source>
        <dbReference type="EMBL" id="RWS14296.1"/>
    </source>
</evidence>
<reference evidence="8 10" key="1">
    <citation type="journal article" date="2018" name="Gigascience">
        <title>Genomes of trombidid mites reveal novel predicted allergens and laterally-transferred genes associated with secondary metabolism.</title>
        <authorList>
            <person name="Dong X."/>
            <person name="Chaisiri K."/>
            <person name="Xia D."/>
            <person name="Armstrong S.D."/>
            <person name="Fang Y."/>
            <person name="Donnelly M.J."/>
            <person name="Kadowaki T."/>
            <person name="McGarry J.W."/>
            <person name="Darby A.C."/>
            <person name="Makepeace B.L."/>
        </authorList>
    </citation>
    <scope>NUCLEOTIDE SEQUENCE [LARGE SCALE GENOMIC DNA]</scope>
    <source>
        <strain evidence="8">UoL-WK</strain>
    </source>
</reference>
<comment type="caution">
    <text evidence="8">The sequence shown here is derived from an EMBL/GenBank/DDBJ whole genome shotgun (WGS) entry which is preliminary data.</text>
</comment>
<evidence type="ECO:0000256" key="4">
    <source>
        <dbReference type="ARBA" id="ARBA00022475"/>
    </source>
</evidence>
<evidence type="ECO:0000256" key="3">
    <source>
        <dbReference type="ARBA" id="ARBA00009181"/>
    </source>
</evidence>
<name>A0A3S4RC29_9ACAR</name>
<dbReference type="EMBL" id="NCKU01000760">
    <property type="protein sequence ID" value="RWS14284.1"/>
    <property type="molecule type" value="Genomic_DNA"/>
</dbReference>
<dbReference type="Pfam" id="PF06840">
    <property type="entry name" value="PDC10_C"/>
    <property type="match status" value="1"/>
</dbReference>
<feature type="domain" description="Programmed cell death protein 10 dimerisation" evidence="7">
    <location>
        <begin position="8"/>
        <end position="64"/>
    </location>
</feature>
<dbReference type="GO" id="GO:0019901">
    <property type="term" value="F:protein kinase binding"/>
    <property type="evidence" value="ECO:0007669"/>
    <property type="project" value="TreeGrafter"/>
</dbReference>
<dbReference type="GO" id="GO:0090443">
    <property type="term" value="C:FAR/SIN/STRIPAK complex"/>
    <property type="evidence" value="ECO:0007669"/>
    <property type="project" value="TreeGrafter"/>
</dbReference>
<dbReference type="GO" id="GO:0005886">
    <property type="term" value="C:plasma membrane"/>
    <property type="evidence" value="ECO:0007669"/>
    <property type="project" value="UniProtKB-SubCell"/>
</dbReference>
<organism evidence="8 10">
    <name type="scientific">Dinothrombium tinctorium</name>
    <dbReference type="NCBI Taxonomy" id="1965070"/>
    <lineage>
        <taxon>Eukaryota</taxon>
        <taxon>Metazoa</taxon>
        <taxon>Ecdysozoa</taxon>
        <taxon>Arthropoda</taxon>
        <taxon>Chelicerata</taxon>
        <taxon>Arachnida</taxon>
        <taxon>Acari</taxon>
        <taxon>Acariformes</taxon>
        <taxon>Trombidiformes</taxon>
        <taxon>Prostigmata</taxon>
        <taxon>Anystina</taxon>
        <taxon>Parasitengona</taxon>
        <taxon>Trombidioidea</taxon>
        <taxon>Trombidiidae</taxon>
        <taxon>Dinothrombium</taxon>
    </lineage>
</organism>
<keyword evidence="10" id="KW-1185">Reference proteome</keyword>
<dbReference type="InterPro" id="IPR053750">
    <property type="entry name" value="PDCD10_Homolog"/>
</dbReference>
<dbReference type="PANTHER" id="PTHR13250">
    <property type="entry name" value="TF-1 CELL APOPTOSIS RELATED PROTEIN-15"/>
    <property type="match status" value="1"/>
</dbReference>
<evidence type="ECO:0000313" key="8">
    <source>
        <dbReference type="EMBL" id="RWS14284.1"/>
    </source>
</evidence>